<dbReference type="AlphaFoldDB" id="A0A4Q7P070"/>
<keyword evidence="2 5" id="KW-0717">Septation</keyword>
<feature type="compositionally biased region" description="Acidic residues" evidence="6">
    <location>
        <begin position="48"/>
        <end position="58"/>
    </location>
</feature>
<keyword evidence="5" id="KW-0963">Cytoplasm</keyword>
<dbReference type="EMBL" id="SGXF01000006">
    <property type="protein sequence ID" value="RZS92927.1"/>
    <property type="molecule type" value="Genomic_DNA"/>
</dbReference>
<accession>A0A4Q7P070</accession>
<comment type="subunit">
    <text evidence="5">Homodimer. Interacts with FtsZ.</text>
</comment>
<keyword evidence="8" id="KW-1185">Reference proteome</keyword>
<proteinExistence type="inferred from homology"/>
<dbReference type="GO" id="GO:0000917">
    <property type="term" value="P:division septum assembly"/>
    <property type="evidence" value="ECO:0007669"/>
    <property type="project" value="UniProtKB-KW"/>
</dbReference>
<protein>
    <recommendedName>
        <fullName evidence="5">Cell division protein SepF</fullName>
    </recommendedName>
</protein>
<dbReference type="GO" id="GO:0043093">
    <property type="term" value="P:FtsZ-dependent cytokinesis"/>
    <property type="evidence" value="ECO:0007669"/>
    <property type="project" value="UniProtKB-UniRule"/>
</dbReference>
<dbReference type="PANTHER" id="PTHR35798">
    <property type="entry name" value="CELL DIVISION PROTEIN SEPF"/>
    <property type="match status" value="1"/>
</dbReference>
<organism evidence="7 8">
    <name type="scientific">Cuneatibacter caecimuris</name>
    <dbReference type="NCBI Taxonomy" id="1796618"/>
    <lineage>
        <taxon>Bacteria</taxon>
        <taxon>Bacillati</taxon>
        <taxon>Bacillota</taxon>
        <taxon>Clostridia</taxon>
        <taxon>Lachnospirales</taxon>
        <taxon>Lachnospiraceae</taxon>
        <taxon>Cuneatibacter</taxon>
    </lineage>
</organism>
<sequence length="179" mass="20076">MGVMDKFLGTMRLNMPEEDEYDDYDEDEIYDEPKEKKSLFNKKKASYDIDEDDDYEEPVQEKSRKSSARSNSKVVPMKMNGRHSEVCMVMPRADEDANQVADLLLQGKAVVLNLEGMNVDSAQRIIDFASGACYTMGGNLQKISKKIFIVTPNTVELSGDFSDLLGGENIDLGSLNLNQ</sequence>
<evidence type="ECO:0000313" key="8">
    <source>
        <dbReference type="Proteomes" id="UP000292927"/>
    </source>
</evidence>
<evidence type="ECO:0000256" key="5">
    <source>
        <dbReference type="HAMAP-Rule" id="MF_01197"/>
    </source>
</evidence>
<feature type="region of interest" description="Disordered" evidence="6">
    <location>
        <begin position="1"/>
        <end position="73"/>
    </location>
</feature>
<keyword evidence="3 5" id="KW-0131">Cell cycle</keyword>
<dbReference type="Gene3D" id="3.30.110.150">
    <property type="entry name" value="SepF-like protein"/>
    <property type="match status" value="1"/>
</dbReference>
<name>A0A4Q7P070_9FIRM</name>
<feature type="compositionally biased region" description="Acidic residues" evidence="6">
    <location>
        <begin position="16"/>
        <end position="30"/>
    </location>
</feature>
<dbReference type="Pfam" id="PF04472">
    <property type="entry name" value="SepF"/>
    <property type="match status" value="1"/>
</dbReference>
<dbReference type="PANTHER" id="PTHR35798:SF1">
    <property type="entry name" value="CELL DIVISION PROTEIN SEPF"/>
    <property type="match status" value="1"/>
</dbReference>
<evidence type="ECO:0000256" key="6">
    <source>
        <dbReference type="SAM" id="MobiDB-lite"/>
    </source>
</evidence>
<dbReference type="HAMAP" id="MF_01197">
    <property type="entry name" value="SepF"/>
    <property type="match status" value="1"/>
</dbReference>
<comment type="subcellular location">
    <subcellularLocation>
        <location evidence="5">Cytoplasm</location>
    </subcellularLocation>
    <text evidence="5">Localizes to the division site, in a FtsZ-dependent manner.</text>
</comment>
<comment type="caution">
    <text evidence="7">The sequence shown here is derived from an EMBL/GenBank/DDBJ whole genome shotgun (WGS) entry which is preliminary data.</text>
</comment>
<evidence type="ECO:0000256" key="2">
    <source>
        <dbReference type="ARBA" id="ARBA00023210"/>
    </source>
</evidence>
<dbReference type="InterPro" id="IPR023052">
    <property type="entry name" value="Cell_div_SepF"/>
</dbReference>
<dbReference type="Proteomes" id="UP000292927">
    <property type="component" value="Unassembled WGS sequence"/>
</dbReference>
<dbReference type="InterPro" id="IPR007561">
    <property type="entry name" value="Cell_div_SepF/SepF-rel"/>
</dbReference>
<dbReference type="InterPro" id="IPR038594">
    <property type="entry name" value="SepF-like_sf"/>
</dbReference>
<keyword evidence="1 5" id="KW-0132">Cell division</keyword>
<dbReference type="OrthoDB" id="9815206at2"/>
<evidence type="ECO:0000256" key="4">
    <source>
        <dbReference type="ARBA" id="ARBA00044936"/>
    </source>
</evidence>
<dbReference type="RefSeq" id="WP_130435929.1">
    <property type="nucleotide sequence ID" value="NZ_SGXF01000006.1"/>
</dbReference>
<reference evidence="7 8" key="1">
    <citation type="submission" date="2019-02" db="EMBL/GenBank/DDBJ databases">
        <title>Genomic Encyclopedia of Type Strains, Phase IV (KMG-IV): sequencing the most valuable type-strain genomes for metagenomic binning, comparative biology and taxonomic classification.</title>
        <authorList>
            <person name="Goeker M."/>
        </authorList>
    </citation>
    <scope>NUCLEOTIDE SEQUENCE [LARGE SCALE GENOMIC DNA]</scope>
    <source>
        <strain evidence="7 8">DSM 29486</strain>
    </source>
</reference>
<evidence type="ECO:0000256" key="1">
    <source>
        <dbReference type="ARBA" id="ARBA00022618"/>
    </source>
</evidence>
<evidence type="ECO:0000313" key="7">
    <source>
        <dbReference type="EMBL" id="RZS92927.1"/>
    </source>
</evidence>
<comment type="function">
    <text evidence="4 5">Cell division protein that is part of the divisome complex and is recruited early to the Z-ring. Probably stimulates Z-ring formation, perhaps through the cross-linking of FtsZ protofilaments. Its function overlaps with FtsA.</text>
</comment>
<evidence type="ECO:0000256" key="3">
    <source>
        <dbReference type="ARBA" id="ARBA00023306"/>
    </source>
</evidence>
<dbReference type="GO" id="GO:0005737">
    <property type="term" value="C:cytoplasm"/>
    <property type="evidence" value="ECO:0007669"/>
    <property type="project" value="UniProtKB-SubCell"/>
</dbReference>
<gene>
    <name evidence="5" type="primary">sepF</name>
    <name evidence="7" type="ORF">EV209_2672</name>
</gene>
<comment type="similarity">
    <text evidence="5">Belongs to the SepF family.</text>
</comment>